<keyword evidence="6 8" id="KW-1133">Transmembrane helix</keyword>
<evidence type="ECO:0000256" key="9">
    <source>
        <dbReference type="SAM" id="Phobius"/>
    </source>
</evidence>
<comment type="similarity">
    <text evidence="2 8">Belongs to the nucleobase:cation symporter-2 (NCS2) (TC 2.A.40) family. Azg-like subfamily.</text>
</comment>
<reference evidence="10 11" key="1">
    <citation type="submission" date="2019-04" db="EMBL/GenBank/DDBJ databases">
        <title>Taxonomy of novel Haliea sp. from mangrove soil of West Coast of India.</title>
        <authorList>
            <person name="Verma A."/>
            <person name="Kumar P."/>
            <person name="Krishnamurthi S."/>
        </authorList>
    </citation>
    <scope>NUCLEOTIDE SEQUENCE [LARGE SCALE GENOMIC DNA]</scope>
    <source>
        <strain evidence="10 11">SAOS-164</strain>
    </source>
</reference>
<evidence type="ECO:0000256" key="4">
    <source>
        <dbReference type="ARBA" id="ARBA00022475"/>
    </source>
</evidence>
<dbReference type="AlphaFoldDB" id="A0A4Z0M585"/>
<dbReference type="EMBL" id="SRLE01000005">
    <property type="protein sequence ID" value="TGD74580.1"/>
    <property type="molecule type" value="Genomic_DNA"/>
</dbReference>
<dbReference type="InterPro" id="IPR006043">
    <property type="entry name" value="NCS2"/>
</dbReference>
<dbReference type="GO" id="GO:0005886">
    <property type="term" value="C:plasma membrane"/>
    <property type="evidence" value="ECO:0007669"/>
    <property type="project" value="UniProtKB-SubCell"/>
</dbReference>
<evidence type="ECO:0000256" key="7">
    <source>
        <dbReference type="ARBA" id="ARBA00023136"/>
    </source>
</evidence>
<dbReference type="InterPro" id="IPR045018">
    <property type="entry name" value="Azg-like"/>
</dbReference>
<gene>
    <name evidence="10" type="ORF">E4634_05065</name>
</gene>
<feature type="transmembrane region" description="Helical" evidence="9">
    <location>
        <begin position="358"/>
        <end position="377"/>
    </location>
</feature>
<dbReference type="RefSeq" id="WP_135441538.1">
    <property type="nucleotide sequence ID" value="NZ_SRLE01000005.1"/>
</dbReference>
<dbReference type="PANTHER" id="PTHR43337:SF1">
    <property type="entry name" value="XANTHINE_URACIL PERMEASE C887.17-RELATED"/>
    <property type="match status" value="1"/>
</dbReference>
<dbReference type="OrthoDB" id="9808458at2"/>
<feature type="transmembrane region" description="Helical" evidence="9">
    <location>
        <begin position="148"/>
        <end position="172"/>
    </location>
</feature>
<comment type="caution">
    <text evidence="10">The sequence shown here is derived from an EMBL/GenBank/DDBJ whole genome shotgun (WGS) entry which is preliminary data.</text>
</comment>
<feature type="transmembrane region" description="Helical" evidence="9">
    <location>
        <begin position="36"/>
        <end position="57"/>
    </location>
</feature>
<keyword evidence="4 8" id="KW-1003">Cell membrane</keyword>
<keyword evidence="5 8" id="KW-0812">Transmembrane</keyword>
<keyword evidence="11" id="KW-1185">Reference proteome</keyword>
<evidence type="ECO:0000256" key="1">
    <source>
        <dbReference type="ARBA" id="ARBA00004651"/>
    </source>
</evidence>
<feature type="transmembrane region" description="Helical" evidence="9">
    <location>
        <begin position="64"/>
        <end position="86"/>
    </location>
</feature>
<feature type="transmembrane region" description="Helical" evidence="9">
    <location>
        <begin position="117"/>
        <end position="136"/>
    </location>
</feature>
<dbReference type="PIRSF" id="PIRSF005353">
    <property type="entry name" value="PbuG"/>
    <property type="match status" value="1"/>
</dbReference>
<feature type="transmembrane region" description="Helical" evidence="9">
    <location>
        <begin position="299"/>
        <end position="321"/>
    </location>
</feature>
<feature type="transmembrane region" description="Helical" evidence="9">
    <location>
        <begin position="333"/>
        <end position="351"/>
    </location>
</feature>
<feature type="transmembrane region" description="Helical" evidence="9">
    <location>
        <begin position="207"/>
        <end position="228"/>
    </location>
</feature>
<evidence type="ECO:0000313" key="10">
    <source>
        <dbReference type="EMBL" id="TGD74580.1"/>
    </source>
</evidence>
<proteinExistence type="inferred from homology"/>
<dbReference type="PANTHER" id="PTHR43337">
    <property type="entry name" value="XANTHINE/URACIL PERMEASE C887.17-RELATED"/>
    <property type="match status" value="1"/>
</dbReference>
<protein>
    <submittedName>
        <fullName evidence="10">NCS2 family permease</fullName>
    </submittedName>
</protein>
<organism evidence="10 11">
    <name type="scientific">Mangrovimicrobium sediminis</name>
    <dbReference type="NCBI Taxonomy" id="2562682"/>
    <lineage>
        <taxon>Bacteria</taxon>
        <taxon>Pseudomonadati</taxon>
        <taxon>Pseudomonadota</taxon>
        <taxon>Gammaproteobacteria</taxon>
        <taxon>Cellvibrionales</taxon>
        <taxon>Halieaceae</taxon>
        <taxon>Mangrovimicrobium</taxon>
    </lineage>
</organism>
<keyword evidence="3 8" id="KW-0813">Transport</keyword>
<dbReference type="Pfam" id="PF00860">
    <property type="entry name" value="Xan_ur_permease"/>
    <property type="match status" value="1"/>
</dbReference>
<keyword evidence="7 8" id="KW-0472">Membrane</keyword>
<evidence type="ECO:0000256" key="3">
    <source>
        <dbReference type="ARBA" id="ARBA00022448"/>
    </source>
</evidence>
<feature type="transmembrane region" description="Helical" evidence="9">
    <location>
        <begin position="255"/>
        <end position="279"/>
    </location>
</feature>
<evidence type="ECO:0000313" key="11">
    <source>
        <dbReference type="Proteomes" id="UP000298050"/>
    </source>
</evidence>
<dbReference type="InterPro" id="IPR026033">
    <property type="entry name" value="Azg-like_bact_archaea"/>
</dbReference>
<comment type="subcellular location">
    <subcellularLocation>
        <location evidence="1 8">Cell membrane</location>
        <topology evidence="1 8">Multi-pass membrane protein</topology>
    </subcellularLocation>
</comment>
<dbReference type="GO" id="GO:0005345">
    <property type="term" value="F:purine nucleobase transmembrane transporter activity"/>
    <property type="evidence" value="ECO:0007669"/>
    <property type="project" value="TreeGrafter"/>
</dbReference>
<evidence type="ECO:0000256" key="5">
    <source>
        <dbReference type="ARBA" id="ARBA00022692"/>
    </source>
</evidence>
<evidence type="ECO:0000256" key="6">
    <source>
        <dbReference type="ARBA" id="ARBA00022989"/>
    </source>
</evidence>
<dbReference type="Proteomes" id="UP000298050">
    <property type="component" value="Unassembled WGS sequence"/>
</dbReference>
<name>A0A4Z0M585_9GAMM</name>
<feature type="transmembrane region" description="Helical" evidence="9">
    <location>
        <begin position="184"/>
        <end position="202"/>
    </location>
</feature>
<accession>A0A4Z0M585</accession>
<evidence type="ECO:0000256" key="2">
    <source>
        <dbReference type="ARBA" id="ARBA00005697"/>
    </source>
</evidence>
<feature type="transmembrane region" description="Helical" evidence="9">
    <location>
        <begin position="430"/>
        <end position="447"/>
    </location>
</feature>
<sequence length="448" mass="46219">MSIEAQGANTNNSSLAARLDNYFQISAQGSSIRTELIGGLTTFMAMAYITVVNPSILSQAGMDFGAVFVATCLAAAVGTVIMGAVANYPIAQAPGMGQNAYFTFGIVLGMGNSWQSALGAVFVSGIIFIVLSVLPVREWLINAIPRSLKLGISAGIGFFLAIIALASGGVVVDDPATLVSLGDLTQPPAILFFLGFVLIAALSHRNVIGAVVIGMLAVTVIGWLTGVAEFNGVVSTPPAIGPVFMQLDLDGIFEWSMITVVLTLLLVDVFDTAGTLVGVATRAKMLDENGHLPRLRKALLADSGATALGALFGTSSTTSYIESAAGVGSGARTGLAAIFTAVLFILCLFVAPLAQSIPAYASGAALLFVACLMARALEELEWADITESAPALVTALAMPLTYSIANGIGIGFICYAVTRIASGQWRQCPAAVYVVAVIFALKFAFLGA</sequence>
<feature type="transmembrane region" description="Helical" evidence="9">
    <location>
        <begin position="397"/>
        <end position="418"/>
    </location>
</feature>
<evidence type="ECO:0000256" key="8">
    <source>
        <dbReference type="PIRNR" id="PIRNR005353"/>
    </source>
</evidence>